<organism evidence="1 2">
    <name type="scientific">Tuber aestivum</name>
    <name type="common">summer truffle</name>
    <dbReference type="NCBI Taxonomy" id="59557"/>
    <lineage>
        <taxon>Eukaryota</taxon>
        <taxon>Fungi</taxon>
        <taxon>Dikarya</taxon>
        <taxon>Ascomycota</taxon>
        <taxon>Pezizomycotina</taxon>
        <taxon>Pezizomycetes</taxon>
        <taxon>Pezizales</taxon>
        <taxon>Tuberaceae</taxon>
        <taxon>Tuber</taxon>
    </lineage>
</organism>
<accession>A0A292PYB2</accession>
<proteinExistence type="predicted"/>
<sequence length="120" mass="13397">MVEEVRGSRVGSEHLAWSWLALLFRCRNSIPSLAPSTTDIPVIIVSGGGGPIGAVEIVFRFLLTHYSESCRVRLGCLWSSINTTNQSPSTSPYISSPQHHPHRHLRRGWEKTTDICNKFP</sequence>
<dbReference type="EMBL" id="LN891013">
    <property type="protein sequence ID" value="CUS11695.1"/>
    <property type="molecule type" value="Genomic_DNA"/>
</dbReference>
<gene>
    <name evidence="1" type="ORF">GSTUAT00004150001</name>
</gene>
<dbReference type="Proteomes" id="UP001412239">
    <property type="component" value="Unassembled WGS sequence"/>
</dbReference>
<dbReference type="AlphaFoldDB" id="A0A292PYB2"/>
<evidence type="ECO:0000313" key="2">
    <source>
        <dbReference type="Proteomes" id="UP001412239"/>
    </source>
</evidence>
<reference evidence="1" key="1">
    <citation type="submission" date="2015-10" db="EMBL/GenBank/DDBJ databases">
        <authorList>
            <person name="Regsiter A."/>
            <person name="william w."/>
        </authorList>
    </citation>
    <scope>NUCLEOTIDE SEQUENCE</scope>
    <source>
        <strain evidence="1">Montdore</strain>
    </source>
</reference>
<keyword evidence="2" id="KW-1185">Reference proteome</keyword>
<protein>
    <submittedName>
        <fullName evidence="1">Uncharacterized protein</fullName>
    </submittedName>
</protein>
<name>A0A292PYB2_9PEZI</name>
<evidence type="ECO:0000313" key="1">
    <source>
        <dbReference type="EMBL" id="CUS11695.1"/>
    </source>
</evidence>